<dbReference type="AlphaFoldDB" id="A0A8H3B3U2"/>
<sequence length="390" mass="43268">YDHVTSIVGLSHTNGNYATTHAPEVYNCAWPRHQSQSSTPQDDPVPQYLDVMKPPHAVSVTQPDRNRLPKIIQALCASIPPSVDATQVMTDAHLVQIIHEYRSHRAKYRFALPPPSIAGALLQGPKTMIWVMYLGAKLFQSLGENTHGAMVSKCIDWIDKLERKLGNFRSKALNGAADWLLTRLELAFLKFTTIGCGSGYSVLQKALPVFLLLLAADPDLYVEHPGGNVVVSFPRTFGAPQYELKWFVMYDVVTSLLLGVSPLVEYGYDGECDSVSHGLEWIHGIPVALAHIISQTSIKELIRLGEPADNLPIEVHVFVHCVVAGLGARYEKHRSIVHKKLLSFEGTRVWLFHGLEFSRVLEHLWYGVGAGGAAVIWDDYVQSRCSVISL</sequence>
<accession>A0A8H3B3U2</accession>
<dbReference type="EMBL" id="CAJMWT010002571">
    <property type="protein sequence ID" value="CAE6447210.1"/>
    <property type="molecule type" value="Genomic_DNA"/>
</dbReference>
<evidence type="ECO:0000313" key="1">
    <source>
        <dbReference type="EMBL" id="CAE6447210.1"/>
    </source>
</evidence>
<gene>
    <name evidence="1" type="ORF">RDB_LOCUS82364</name>
</gene>
<proteinExistence type="predicted"/>
<protein>
    <submittedName>
        <fullName evidence="1">Uncharacterized protein</fullName>
    </submittedName>
</protein>
<evidence type="ECO:0000313" key="2">
    <source>
        <dbReference type="Proteomes" id="UP000663843"/>
    </source>
</evidence>
<dbReference type="Proteomes" id="UP000663843">
    <property type="component" value="Unassembled WGS sequence"/>
</dbReference>
<reference evidence="1" key="1">
    <citation type="submission" date="2021-01" db="EMBL/GenBank/DDBJ databases">
        <authorList>
            <person name="Kaushik A."/>
        </authorList>
    </citation>
    <scope>NUCLEOTIDE SEQUENCE</scope>
    <source>
        <strain evidence="1">AG2-2IIIB</strain>
    </source>
</reference>
<feature type="non-terminal residue" evidence="1">
    <location>
        <position position="1"/>
    </location>
</feature>
<comment type="caution">
    <text evidence="1">The sequence shown here is derived from an EMBL/GenBank/DDBJ whole genome shotgun (WGS) entry which is preliminary data.</text>
</comment>
<name>A0A8H3B3U2_9AGAM</name>
<organism evidence="1 2">
    <name type="scientific">Rhizoctonia solani</name>
    <dbReference type="NCBI Taxonomy" id="456999"/>
    <lineage>
        <taxon>Eukaryota</taxon>
        <taxon>Fungi</taxon>
        <taxon>Dikarya</taxon>
        <taxon>Basidiomycota</taxon>
        <taxon>Agaricomycotina</taxon>
        <taxon>Agaricomycetes</taxon>
        <taxon>Cantharellales</taxon>
        <taxon>Ceratobasidiaceae</taxon>
        <taxon>Rhizoctonia</taxon>
    </lineage>
</organism>